<feature type="transmembrane region" description="Helical" evidence="7">
    <location>
        <begin position="58"/>
        <end position="77"/>
    </location>
</feature>
<evidence type="ECO:0000259" key="8">
    <source>
        <dbReference type="PROSITE" id="PS50893"/>
    </source>
</evidence>
<feature type="transmembrane region" description="Helical" evidence="7">
    <location>
        <begin position="20"/>
        <end position="38"/>
    </location>
</feature>
<dbReference type="FunFam" id="3.40.50.300:FF:000218">
    <property type="entry name" value="Multidrug ABC transporter ATP-binding protein"/>
    <property type="match status" value="1"/>
</dbReference>
<keyword evidence="6 7" id="KW-0472">Membrane</keyword>
<feature type="domain" description="ABC transmembrane type-1" evidence="9">
    <location>
        <begin position="25"/>
        <end position="305"/>
    </location>
</feature>
<dbReference type="GO" id="GO:0005524">
    <property type="term" value="F:ATP binding"/>
    <property type="evidence" value="ECO:0007669"/>
    <property type="project" value="UniProtKB-KW"/>
</dbReference>
<dbReference type="PANTHER" id="PTHR43394:SF1">
    <property type="entry name" value="ATP-BINDING CASSETTE SUB-FAMILY B MEMBER 10, MITOCHONDRIAL"/>
    <property type="match status" value="1"/>
</dbReference>
<dbReference type="Pfam" id="PF00005">
    <property type="entry name" value="ABC_tran"/>
    <property type="match status" value="1"/>
</dbReference>
<dbReference type="PANTHER" id="PTHR43394">
    <property type="entry name" value="ATP-DEPENDENT PERMEASE MDL1, MITOCHONDRIAL"/>
    <property type="match status" value="1"/>
</dbReference>
<dbReference type="GO" id="GO:0015421">
    <property type="term" value="F:ABC-type oligopeptide transporter activity"/>
    <property type="evidence" value="ECO:0007669"/>
    <property type="project" value="TreeGrafter"/>
</dbReference>
<dbReference type="PROSITE" id="PS50929">
    <property type="entry name" value="ABC_TM1F"/>
    <property type="match status" value="1"/>
</dbReference>
<dbReference type="InterPro" id="IPR017871">
    <property type="entry name" value="ABC_transporter-like_CS"/>
</dbReference>
<dbReference type="EMBL" id="FOJI01000022">
    <property type="protein sequence ID" value="SEW44451.1"/>
    <property type="molecule type" value="Genomic_DNA"/>
</dbReference>
<dbReference type="GO" id="GO:0005886">
    <property type="term" value="C:plasma membrane"/>
    <property type="evidence" value="ECO:0007669"/>
    <property type="project" value="UniProtKB-SubCell"/>
</dbReference>
<accession>A0A1I0RT43</accession>
<sequence length="550" mass="62514">MIRLFKDLKNTMVFLKGHYLEYYSGIIGMTLLYASTAILESYLIKRLLNLNSKVNMEVIMYITGAVLIYLILIWKFLPKFTFMFNGTAKYGHGNVNKVIYGKFGKIPVGYYEKNHSGKIMSVLYNDSWVLSVIFMRHLRRTVASLTTIIIYLVPMLLFDYRLTCIIFVLNILTLWVNTSIAKKMRARSKTIQNELANMNATISDILSGMSVIRIYHQAKRMEEDFRKNNKVVSHLNKRNSKTTAFLTSYIFLVSMIQMTVFLVLGTIMVQYKLTTFGDILGIMSLQTALDLNFREFAEYFPQLYNCLAGTERVYEFLDLEEEKKAYPLDRMEEPGYIEFRNVTFGYEKENPVLTDFNMKVNKGQTFAIVGESGSGKSSVAKLLMGFYMPQSGSISIAGKNISDMTLEEMRGQVSYVPQEAMLFGVSIMDNIRYGKSDATDDEVVEAAKSANAHDFILEQENGYETQVGERGIRLSGGQCQRIAIARAILKNAPILLLDEATSALDTESERLIKETLRNYGKTRTTIIIAHRLSTIEDADQVFQMGAIGSK</sequence>
<keyword evidence="11" id="KW-1185">Reference proteome</keyword>
<feature type="transmembrane region" description="Helical" evidence="7">
    <location>
        <begin position="160"/>
        <end position="180"/>
    </location>
</feature>
<dbReference type="AlphaFoldDB" id="A0A1I0RT43"/>
<evidence type="ECO:0000256" key="6">
    <source>
        <dbReference type="ARBA" id="ARBA00023136"/>
    </source>
</evidence>
<evidence type="ECO:0000256" key="4">
    <source>
        <dbReference type="ARBA" id="ARBA00022840"/>
    </source>
</evidence>
<dbReference type="SUPFAM" id="SSF90123">
    <property type="entry name" value="ABC transporter transmembrane region"/>
    <property type="match status" value="1"/>
</dbReference>
<evidence type="ECO:0000256" key="5">
    <source>
        <dbReference type="ARBA" id="ARBA00022989"/>
    </source>
</evidence>
<evidence type="ECO:0000313" key="10">
    <source>
        <dbReference type="EMBL" id="SEW44451.1"/>
    </source>
</evidence>
<evidence type="ECO:0000313" key="11">
    <source>
        <dbReference type="Proteomes" id="UP000199701"/>
    </source>
</evidence>
<dbReference type="InterPro" id="IPR039421">
    <property type="entry name" value="Type_1_exporter"/>
</dbReference>
<protein>
    <submittedName>
        <fullName evidence="10">ABC-type multidrug transport system, ATPase and permease component</fullName>
    </submittedName>
</protein>
<proteinExistence type="predicted"/>
<dbReference type="InterPro" id="IPR003439">
    <property type="entry name" value="ABC_transporter-like_ATP-bd"/>
</dbReference>
<feature type="transmembrane region" description="Helical" evidence="7">
    <location>
        <begin position="137"/>
        <end position="154"/>
    </location>
</feature>
<dbReference type="Gene3D" id="3.40.50.300">
    <property type="entry name" value="P-loop containing nucleotide triphosphate hydrolases"/>
    <property type="match status" value="1"/>
</dbReference>
<comment type="subcellular location">
    <subcellularLocation>
        <location evidence="1">Cell membrane</location>
        <topology evidence="1">Multi-pass membrane protein</topology>
    </subcellularLocation>
</comment>
<keyword evidence="5 7" id="KW-1133">Transmembrane helix</keyword>
<evidence type="ECO:0000256" key="1">
    <source>
        <dbReference type="ARBA" id="ARBA00004651"/>
    </source>
</evidence>
<reference evidence="10 11" key="1">
    <citation type="submission" date="2016-10" db="EMBL/GenBank/DDBJ databases">
        <authorList>
            <person name="de Groot N.N."/>
        </authorList>
    </citation>
    <scope>NUCLEOTIDE SEQUENCE [LARGE SCALE GENOMIC DNA]</scope>
    <source>
        <strain evidence="10 11">DSM 9179</strain>
    </source>
</reference>
<dbReference type="SMART" id="SM00382">
    <property type="entry name" value="AAA"/>
    <property type="match status" value="1"/>
</dbReference>
<dbReference type="SUPFAM" id="SSF52540">
    <property type="entry name" value="P-loop containing nucleoside triphosphate hydrolases"/>
    <property type="match status" value="1"/>
</dbReference>
<gene>
    <name evidence="10" type="ORF">SAMN05421659_12250</name>
</gene>
<feature type="domain" description="ABC transporter" evidence="8">
    <location>
        <begin position="337"/>
        <end position="550"/>
    </location>
</feature>
<evidence type="ECO:0000256" key="2">
    <source>
        <dbReference type="ARBA" id="ARBA00022692"/>
    </source>
</evidence>
<keyword evidence="3" id="KW-0547">Nucleotide-binding</keyword>
<dbReference type="PROSITE" id="PS50893">
    <property type="entry name" value="ABC_TRANSPORTER_2"/>
    <property type="match status" value="1"/>
</dbReference>
<evidence type="ECO:0000259" key="9">
    <source>
        <dbReference type="PROSITE" id="PS50929"/>
    </source>
</evidence>
<name>A0A1I0RT43_9FIRM</name>
<feature type="transmembrane region" description="Helical" evidence="7">
    <location>
        <begin position="244"/>
        <end position="269"/>
    </location>
</feature>
<keyword evidence="2 7" id="KW-0812">Transmembrane</keyword>
<dbReference type="STRING" id="99656.SAMN05421659_12250"/>
<organism evidence="10 11">
    <name type="scientific">[Clostridium] fimetarium</name>
    <dbReference type="NCBI Taxonomy" id="99656"/>
    <lineage>
        <taxon>Bacteria</taxon>
        <taxon>Bacillati</taxon>
        <taxon>Bacillota</taxon>
        <taxon>Clostridia</taxon>
        <taxon>Lachnospirales</taxon>
        <taxon>Lachnospiraceae</taxon>
    </lineage>
</organism>
<dbReference type="InterPro" id="IPR036640">
    <property type="entry name" value="ABC1_TM_sf"/>
</dbReference>
<dbReference type="GO" id="GO:0016887">
    <property type="term" value="F:ATP hydrolysis activity"/>
    <property type="evidence" value="ECO:0007669"/>
    <property type="project" value="InterPro"/>
</dbReference>
<evidence type="ECO:0000256" key="3">
    <source>
        <dbReference type="ARBA" id="ARBA00022741"/>
    </source>
</evidence>
<dbReference type="Gene3D" id="1.20.1560.10">
    <property type="entry name" value="ABC transporter type 1, transmembrane domain"/>
    <property type="match status" value="1"/>
</dbReference>
<dbReference type="InterPro" id="IPR011527">
    <property type="entry name" value="ABC1_TM_dom"/>
</dbReference>
<evidence type="ECO:0000256" key="7">
    <source>
        <dbReference type="SAM" id="Phobius"/>
    </source>
</evidence>
<dbReference type="InterPro" id="IPR027417">
    <property type="entry name" value="P-loop_NTPase"/>
</dbReference>
<dbReference type="RefSeq" id="WP_170841500.1">
    <property type="nucleotide sequence ID" value="NZ_FOJI01000022.1"/>
</dbReference>
<keyword evidence="4" id="KW-0067">ATP-binding</keyword>
<dbReference type="InterPro" id="IPR003593">
    <property type="entry name" value="AAA+_ATPase"/>
</dbReference>
<dbReference type="PROSITE" id="PS00211">
    <property type="entry name" value="ABC_TRANSPORTER_1"/>
    <property type="match status" value="1"/>
</dbReference>
<dbReference type="Pfam" id="PF00664">
    <property type="entry name" value="ABC_membrane"/>
    <property type="match status" value="1"/>
</dbReference>
<dbReference type="Proteomes" id="UP000199701">
    <property type="component" value="Unassembled WGS sequence"/>
</dbReference>